<dbReference type="EMBL" id="JABEBT010000050">
    <property type="protein sequence ID" value="KAF7634851.1"/>
    <property type="molecule type" value="Genomic_DNA"/>
</dbReference>
<organism evidence="2 3">
    <name type="scientific">Meloidogyne graminicola</name>
    <dbReference type="NCBI Taxonomy" id="189291"/>
    <lineage>
        <taxon>Eukaryota</taxon>
        <taxon>Metazoa</taxon>
        <taxon>Ecdysozoa</taxon>
        <taxon>Nematoda</taxon>
        <taxon>Chromadorea</taxon>
        <taxon>Rhabditida</taxon>
        <taxon>Tylenchina</taxon>
        <taxon>Tylenchomorpha</taxon>
        <taxon>Tylenchoidea</taxon>
        <taxon>Meloidogynidae</taxon>
        <taxon>Meloidogyninae</taxon>
        <taxon>Meloidogyne</taxon>
    </lineage>
</organism>
<evidence type="ECO:0000259" key="1">
    <source>
        <dbReference type="PROSITE" id="PS51154"/>
    </source>
</evidence>
<proteinExistence type="predicted"/>
<dbReference type="InterPro" id="IPR043472">
    <property type="entry name" value="Macro_dom-like"/>
</dbReference>
<comment type="caution">
    <text evidence="2">The sequence shown here is derived from an EMBL/GenBank/DDBJ whole genome shotgun (WGS) entry which is preliminary data.</text>
</comment>
<sequence length="520" mass="60595">MEEGNYRRNKNNIWSKALEQINLLRRQQLGSSFSKLVWDNKLAKRLSNKDYNKMKPLAIPITNPNDGIIQNLQYGMESIFQAILRRYIQCEKKTENCFVQQNLKYRIPVELIDSNAKRIGCTARMFKKRGMVKLEFDAVCITEKENDIRVRNDNIILFKINQIQNSRLRRKLIVEAKNTQNNNDRYEVGDWEEENKWNKNGRNDWSDEIQFEEIDENEEEDIDDFNERNTVGNRYGRDIDLKIKAERGDILEAKVDVIINPTRPSLSIDPLNGEEAIPKVLRAKSVFDVVDVKDRGSLDRTRMFRVLTKLAKMVEPSDNLKQKEKAMQAKRKIQQWQQMVNNDQKWNELMEESENLSFDNYNNKKVTSISERIVQAGGPILAKKLKQIAQEKGGLPVGDAFSTESFQIGVNYFAKKIIHTVPPVVLQTQEDKEKLADCYKRTLNLAIDLEMKKIAFPEMLSIKSDENSRMEAAKIGLETIKKWIEKNKEGKAKQLKSIVFCVDQTLIGFYLENIKKIFKQ</sequence>
<feature type="domain" description="Macro" evidence="1">
    <location>
        <begin position="230"/>
        <end position="520"/>
    </location>
</feature>
<gene>
    <name evidence="2" type="ORF">Mgra_00005745</name>
</gene>
<dbReference type="InterPro" id="IPR002589">
    <property type="entry name" value="Macro_dom"/>
</dbReference>
<dbReference type="Gene3D" id="3.40.220.10">
    <property type="entry name" value="Leucine Aminopeptidase, subunit E, domain 1"/>
    <property type="match status" value="1"/>
</dbReference>
<dbReference type="PANTHER" id="PTHR11106:SF27">
    <property type="entry name" value="MACRO DOMAIN-CONTAINING PROTEIN"/>
    <property type="match status" value="1"/>
</dbReference>
<dbReference type="OrthoDB" id="6077599at2759"/>
<dbReference type="PANTHER" id="PTHR11106">
    <property type="entry name" value="GANGLIOSIDE INDUCED DIFFERENTIATION ASSOCIATED PROTEIN 2-RELATED"/>
    <property type="match status" value="1"/>
</dbReference>
<dbReference type="Proteomes" id="UP000605970">
    <property type="component" value="Unassembled WGS sequence"/>
</dbReference>
<evidence type="ECO:0000313" key="2">
    <source>
        <dbReference type="EMBL" id="KAF7634851.1"/>
    </source>
</evidence>
<reference evidence="2" key="1">
    <citation type="journal article" date="2020" name="Ecol. Evol.">
        <title>Genome structure and content of the rice root-knot nematode (Meloidogyne graminicola).</title>
        <authorList>
            <person name="Phan N.T."/>
            <person name="Danchin E.G.J."/>
            <person name="Klopp C."/>
            <person name="Perfus-Barbeoch L."/>
            <person name="Kozlowski D.K."/>
            <person name="Koutsovoulos G.D."/>
            <person name="Lopez-Roques C."/>
            <person name="Bouchez O."/>
            <person name="Zahm M."/>
            <person name="Besnard G."/>
            <person name="Bellafiore S."/>
        </authorList>
    </citation>
    <scope>NUCLEOTIDE SEQUENCE</scope>
    <source>
        <strain evidence="2">VN-18</strain>
    </source>
</reference>
<dbReference type="PROSITE" id="PS51154">
    <property type="entry name" value="MACRO"/>
    <property type="match status" value="1"/>
</dbReference>
<dbReference type="AlphaFoldDB" id="A0A8S9ZNH8"/>
<dbReference type="Pfam" id="PF01661">
    <property type="entry name" value="Macro"/>
    <property type="match status" value="1"/>
</dbReference>
<name>A0A8S9ZNH8_9BILA</name>
<dbReference type="SUPFAM" id="SSF52949">
    <property type="entry name" value="Macro domain-like"/>
    <property type="match status" value="1"/>
</dbReference>
<keyword evidence="3" id="KW-1185">Reference proteome</keyword>
<protein>
    <submittedName>
        <fullName evidence="2">Macro domain-containing protein</fullName>
    </submittedName>
</protein>
<accession>A0A8S9ZNH8</accession>
<evidence type="ECO:0000313" key="3">
    <source>
        <dbReference type="Proteomes" id="UP000605970"/>
    </source>
</evidence>